<dbReference type="Pfam" id="PF01970">
    <property type="entry name" value="TctA"/>
    <property type="match status" value="1"/>
</dbReference>
<dbReference type="PANTHER" id="PTHR35342">
    <property type="entry name" value="TRICARBOXYLIC TRANSPORT PROTEIN"/>
    <property type="match status" value="1"/>
</dbReference>
<protein>
    <submittedName>
        <fullName evidence="3">Putative tricarboxylic transport membrane protein</fullName>
    </submittedName>
</protein>
<organism evidence="3 4">
    <name type="scientific">Natribacillus halophilus</name>
    <dbReference type="NCBI Taxonomy" id="549003"/>
    <lineage>
        <taxon>Bacteria</taxon>
        <taxon>Bacillati</taxon>
        <taxon>Bacillota</taxon>
        <taxon>Bacilli</taxon>
        <taxon>Bacillales</taxon>
        <taxon>Bacillaceae</taxon>
        <taxon>Natribacillus</taxon>
    </lineage>
</organism>
<feature type="transmembrane region" description="Helical" evidence="1">
    <location>
        <begin position="20"/>
        <end position="47"/>
    </location>
</feature>
<feature type="transmembrane region" description="Helical" evidence="1">
    <location>
        <begin position="382"/>
        <end position="402"/>
    </location>
</feature>
<gene>
    <name evidence="3" type="ORF">SAMN04488123_1317</name>
</gene>
<feature type="transmembrane region" description="Helical" evidence="1">
    <location>
        <begin position="316"/>
        <end position="340"/>
    </location>
</feature>
<evidence type="ECO:0000313" key="3">
    <source>
        <dbReference type="EMBL" id="SDJ30150.1"/>
    </source>
</evidence>
<dbReference type="EMBL" id="FNEN01000031">
    <property type="protein sequence ID" value="SDJ30150.1"/>
    <property type="molecule type" value="Genomic_DNA"/>
</dbReference>
<sequence length="497" mass="52241">MLDNLLGGLMTAIEPSHFIILLLAVVIGFLGGALPGLSGVMLVVVLLPVTYGMETTSAFMLLTAIYGATVFSGMITSILYRAPGTPESVTTVYDGYPMTQRGEAGKALGVGILSSTIGGIVGTIFLIALTPTLASIALQFAAPEYFALAVLGLTVVASLSSGKLIMGFIGVLFGLFLATIGTDTITGTQRFTFGSSEIAGGIEHVPVIIGLFAISEVLNRATETQNLKGNVEKFKIKIFDSTVFKKIRGTLARSSLIGVGIGSLPGVGPTTAAILSYSETVRWSKNPQKFGKGAPEGITAPESANNAGAMGALVPLFALGIPGSATTAVMLGAFVMHGLQPGPNLMTTDGDIVYAVFAGLLIVNLLVLIFSKPFIIMFSKLLNIPYSIIGPLIVIFCMIGTFALRNSMFDVFLMMGFGVLGFFLEKLRFPLITIVLGIVLGPLAESEFRRSLELSGGDLSIFVSRPISATLLTISVIMVTLAIIKPIIDKKRKTHTN</sequence>
<feature type="transmembrane region" description="Helical" evidence="1">
    <location>
        <begin position="164"/>
        <end position="182"/>
    </location>
</feature>
<feature type="transmembrane region" description="Helical" evidence="1">
    <location>
        <begin position="59"/>
        <end position="80"/>
    </location>
</feature>
<keyword evidence="1" id="KW-0472">Membrane</keyword>
<proteinExistence type="predicted"/>
<keyword evidence="1" id="KW-1133">Transmembrane helix</keyword>
<dbReference type="Proteomes" id="UP000198853">
    <property type="component" value="Unassembled WGS sequence"/>
</dbReference>
<feature type="transmembrane region" description="Helical" evidence="1">
    <location>
        <begin position="466"/>
        <end position="484"/>
    </location>
</feature>
<evidence type="ECO:0000256" key="1">
    <source>
        <dbReference type="SAM" id="Phobius"/>
    </source>
</evidence>
<dbReference type="PANTHER" id="PTHR35342:SF5">
    <property type="entry name" value="TRICARBOXYLIC TRANSPORT PROTEIN"/>
    <property type="match status" value="1"/>
</dbReference>
<feature type="transmembrane region" description="Helical" evidence="1">
    <location>
        <begin position="136"/>
        <end position="158"/>
    </location>
</feature>
<feature type="transmembrane region" description="Helical" evidence="1">
    <location>
        <begin position="408"/>
        <end position="424"/>
    </location>
</feature>
<evidence type="ECO:0000313" key="4">
    <source>
        <dbReference type="Proteomes" id="UP000198853"/>
    </source>
</evidence>
<feature type="transmembrane region" description="Helical" evidence="1">
    <location>
        <begin position="107"/>
        <end position="129"/>
    </location>
</feature>
<keyword evidence="4" id="KW-1185">Reference proteome</keyword>
<accession>A0A1G8SNG0</accession>
<feature type="transmembrane region" description="Helical" evidence="1">
    <location>
        <begin position="429"/>
        <end position="446"/>
    </location>
</feature>
<feature type="domain" description="DUF112" evidence="2">
    <location>
        <begin position="19"/>
        <end position="436"/>
    </location>
</feature>
<dbReference type="AlphaFoldDB" id="A0A1G8SNG0"/>
<dbReference type="InterPro" id="IPR002823">
    <property type="entry name" value="DUF112_TM"/>
</dbReference>
<feature type="transmembrane region" description="Helical" evidence="1">
    <location>
        <begin position="352"/>
        <end position="370"/>
    </location>
</feature>
<dbReference type="OrthoDB" id="9781349at2"/>
<name>A0A1G8SNG0_9BACI</name>
<reference evidence="3 4" key="1">
    <citation type="submission" date="2016-10" db="EMBL/GenBank/DDBJ databases">
        <authorList>
            <person name="de Groot N.N."/>
        </authorList>
    </citation>
    <scope>NUCLEOTIDE SEQUENCE [LARGE SCALE GENOMIC DNA]</scope>
    <source>
        <strain evidence="3 4">DSM 21771</strain>
    </source>
</reference>
<keyword evidence="1" id="KW-0812">Transmembrane</keyword>
<evidence type="ECO:0000259" key="2">
    <source>
        <dbReference type="Pfam" id="PF01970"/>
    </source>
</evidence>